<gene>
    <name evidence="1" type="primary">BnaC03g55020D</name>
    <name evidence="1" type="ORF">GSBRNA2T00047102001</name>
</gene>
<evidence type="ECO:0000313" key="1">
    <source>
        <dbReference type="EMBL" id="CDY31033.1"/>
    </source>
</evidence>
<accession>A0A078H2I2</accession>
<keyword evidence="2" id="KW-1185">Reference proteome</keyword>
<dbReference type="AlphaFoldDB" id="A0A078H2I2"/>
<organism evidence="1 2">
    <name type="scientific">Brassica napus</name>
    <name type="common">Rape</name>
    <dbReference type="NCBI Taxonomy" id="3708"/>
    <lineage>
        <taxon>Eukaryota</taxon>
        <taxon>Viridiplantae</taxon>
        <taxon>Streptophyta</taxon>
        <taxon>Embryophyta</taxon>
        <taxon>Tracheophyta</taxon>
        <taxon>Spermatophyta</taxon>
        <taxon>Magnoliopsida</taxon>
        <taxon>eudicotyledons</taxon>
        <taxon>Gunneridae</taxon>
        <taxon>Pentapetalae</taxon>
        <taxon>rosids</taxon>
        <taxon>malvids</taxon>
        <taxon>Brassicales</taxon>
        <taxon>Brassicaceae</taxon>
        <taxon>Brassiceae</taxon>
        <taxon>Brassica</taxon>
    </lineage>
</organism>
<dbReference type="Gramene" id="CDY31033">
    <property type="protein sequence ID" value="CDY31033"/>
    <property type="gene ID" value="GSBRNA2T00047102001"/>
</dbReference>
<reference evidence="1 2" key="1">
    <citation type="journal article" date="2014" name="Science">
        <title>Plant genetics. Early allopolyploid evolution in the post-Neolithic Brassica napus oilseed genome.</title>
        <authorList>
            <person name="Chalhoub B."/>
            <person name="Denoeud F."/>
            <person name="Liu S."/>
            <person name="Parkin I.A."/>
            <person name="Tang H."/>
            <person name="Wang X."/>
            <person name="Chiquet J."/>
            <person name="Belcram H."/>
            <person name="Tong C."/>
            <person name="Samans B."/>
            <person name="Correa M."/>
            <person name="Da Silva C."/>
            <person name="Just J."/>
            <person name="Falentin C."/>
            <person name="Koh C.S."/>
            <person name="Le Clainche I."/>
            <person name="Bernard M."/>
            <person name="Bento P."/>
            <person name="Noel B."/>
            <person name="Labadie K."/>
            <person name="Alberti A."/>
            <person name="Charles M."/>
            <person name="Arnaud D."/>
            <person name="Guo H."/>
            <person name="Daviaud C."/>
            <person name="Alamery S."/>
            <person name="Jabbari K."/>
            <person name="Zhao M."/>
            <person name="Edger P.P."/>
            <person name="Chelaifa H."/>
            <person name="Tack D."/>
            <person name="Lassalle G."/>
            <person name="Mestiri I."/>
            <person name="Schnel N."/>
            <person name="Le Paslier M.C."/>
            <person name="Fan G."/>
            <person name="Renault V."/>
            <person name="Bayer P.E."/>
            <person name="Golicz A.A."/>
            <person name="Manoli S."/>
            <person name="Lee T.H."/>
            <person name="Thi V.H."/>
            <person name="Chalabi S."/>
            <person name="Hu Q."/>
            <person name="Fan C."/>
            <person name="Tollenaere R."/>
            <person name="Lu Y."/>
            <person name="Battail C."/>
            <person name="Shen J."/>
            <person name="Sidebottom C.H."/>
            <person name="Wang X."/>
            <person name="Canaguier A."/>
            <person name="Chauveau A."/>
            <person name="Berard A."/>
            <person name="Deniot G."/>
            <person name="Guan M."/>
            <person name="Liu Z."/>
            <person name="Sun F."/>
            <person name="Lim Y.P."/>
            <person name="Lyons E."/>
            <person name="Town C.D."/>
            <person name="Bancroft I."/>
            <person name="Wang X."/>
            <person name="Meng J."/>
            <person name="Ma J."/>
            <person name="Pires J.C."/>
            <person name="King G.J."/>
            <person name="Brunel D."/>
            <person name="Delourme R."/>
            <person name="Renard M."/>
            <person name="Aury J.M."/>
            <person name="Adams K.L."/>
            <person name="Batley J."/>
            <person name="Snowdon R.J."/>
            <person name="Tost J."/>
            <person name="Edwards D."/>
            <person name="Zhou Y."/>
            <person name="Hua W."/>
            <person name="Sharpe A.G."/>
            <person name="Paterson A.H."/>
            <person name="Guan C."/>
            <person name="Wincker P."/>
        </authorList>
    </citation>
    <scope>NUCLEOTIDE SEQUENCE [LARGE SCALE GENOMIC DNA]</scope>
    <source>
        <strain evidence="2">cv. Darmor-bzh</strain>
    </source>
</reference>
<dbReference type="Proteomes" id="UP000028999">
    <property type="component" value="Unassembled WGS sequence"/>
</dbReference>
<dbReference type="PaxDb" id="3708-A0A078H2I2"/>
<sequence>MVEKVCGKCCLRTLVERIKPFVVRLGVKKEDYQLSSRNLTLCELLYPFPQCVNLRDF</sequence>
<protein>
    <submittedName>
        <fullName evidence="1">BnaC03g55020D protein</fullName>
    </submittedName>
</protein>
<dbReference type="EMBL" id="LK032266">
    <property type="protein sequence ID" value="CDY31033.1"/>
    <property type="molecule type" value="Genomic_DNA"/>
</dbReference>
<proteinExistence type="predicted"/>
<name>A0A078H2I2_BRANA</name>
<evidence type="ECO:0000313" key="2">
    <source>
        <dbReference type="Proteomes" id="UP000028999"/>
    </source>
</evidence>